<evidence type="ECO:0000256" key="1">
    <source>
        <dbReference type="SAM" id="Phobius"/>
    </source>
</evidence>
<feature type="transmembrane region" description="Helical" evidence="1">
    <location>
        <begin position="128"/>
        <end position="146"/>
    </location>
</feature>
<feature type="transmembrane region" description="Helical" evidence="1">
    <location>
        <begin position="306"/>
        <end position="327"/>
    </location>
</feature>
<keyword evidence="1" id="KW-0472">Membrane</keyword>
<gene>
    <name evidence="2" type="ORF">GCM10008018_58490</name>
</gene>
<sequence>MSIQNMIAVILISLVSLLGVLLLLLLVVQNKMQGSNYQEQKRILAMMAQKPKDGRWLRFCESMYPYLLEIPVIRNMLLRIRSRLMIIHAGDENIVRGKAASITSLIIGLILIILIFSFILTSAWSTRFAIVLTSLYIGSFMSDMFIGRTEKQMLRGEAEMILDIRHEYHQTHRVRESIERSSERSKPIVAAHARKIAEILEAVDPEEELRIYYDVAPNRYMKQLAGVSYKISEYGDADVTKGEKSLYLQALGNIREEIHMDVSRRDRLDRMLAGIVFVAVSPVFMLEPMRKWSESQFPIVSNYYNSAWGLYSLILLYVIYIASFFALRVVKGLDGDAQAVQDEGKWLNRLLKFKWLYSIVDRVVPAEYEGTHFKVSQQLKDANSKLTLHAFYLQKFLFAVFLFIGTIVSQVYIHEHVKHNLVYPNQEIMTGGNQSSSQVLLSRERYEFEVALVNEILAKNMKQEEIVPLVIERIQGNNTFLPYDLDRNKYALQISKQVSEYRNEYYRWYELIIAFFLAVVSYQLPNLIMTIKKQMRMWEMQNEVDGFNTIVMMLSRIPSITVYEIIEWFHRYSYIFNDQLLRCTLDYEAGAWQALENLKDDARFIPLERLADRLQVAAELIPVKDAFDDMEIERSFAMEQRKEYYEKMVTNKSTIGNFIGFVPLSATFALYLLIPFVYLAFQQLGELTTVTNTM</sequence>
<organism evidence="2 3">
    <name type="scientific">Paenibacillus marchantiophytorum</name>
    <dbReference type="NCBI Taxonomy" id="1619310"/>
    <lineage>
        <taxon>Bacteria</taxon>
        <taxon>Bacillati</taxon>
        <taxon>Bacillota</taxon>
        <taxon>Bacilli</taxon>
        <taxon>Bacillales</taxon>
        <taxon>Paenibacillaceae</taxon>
        <taxon>Paenibacillus</taxon>
    </lineage>
</organism>
<feature type="transmembrane region" description="Helical" evidence="1">
    <location>
        <begin position="396"/>
        <end position="413"/>
    </location>
</feature>
<evidence type="ECO:0000313" key="2">
    <source>
        <dbReference type="EMBL" id="GGA04911.1"/>
    </source>
</evidence>
<keyword evidence="3" id="KW-1185">Reference proteome</keyword>
<feature type="transmembrane region" description="Helical" evidence="1">
    <location>
        <begin position="658"/>
        <end position="681"/>
    </location>
</feature>
<evidence type="ECO:0000313" key="3">
    <source>
        <dbReference type="Proteomes" id="UP000615455"/>
    </source>
</evidence>
<feature type="transmembrane region" description="Helical" evidence="1">
    <location>
        <begin position="508"/>
        <end position="528"/>
    </location>
</feature>
<dbReference type="Proteomes" id="UP000615455">
    <property type="component" value="Unassembled WGS sequence"/>
</dbReference>
<feature type="transmembrane region" description="Helical" evidence="1">
    <location>
        <begin position="268"/>
        <end position="286"/>
    </location>
</feature>
<dbReference type="EMBL" id="BMHE01000047">
    <property type="protein sequence ID" value="GGA04911.1"/>
    <property type="molecule type" value="Genomic_DNA"/>
</dbReference>
<dbReference type="RefSeq" id="WP_189018591.1">
    <property type="nucleotide sequence ID" value="NZ_BMHE01000047.1"/>
</dbReference>
<proteinExistence type="predicted"/>
<reference evidence="3" key="1">
    <citation type="journal article" date="2019" name="Int. J. Syst. Evol. Microbiol.">
        <title>The Global Catalogue of Microorganisms (GCM) 10K type strain sequencing project: providing services to taxonomists for standard genome sequencing and annotation.</title>
        <authorList>
            <consortium name="The Broad Institute Genomics Platform"/>
            <consortium name="The Broad Institute Genome Sequencing Center for Infectious Disease"/>
            <person name="Wu L."/>
            <person name="Ma J."/>
        </authorList>
    </citation>
    <scope>NUCLEOTIDE SEQUENCE [LARGE SCALE GENOMIC DNA]</scope>
    <source>
        <strain evidence="3">CGMCC 1.15043</strain>
    </source>
</reference>
<protein>
    <recommendedName>
        <fullName evidence="4">Type II secretion system protein GspF domain-containing protein</fullName>
    </recommendedName>
</protein>
<feature type="transmembrane region" description="Helical" evidence="1">
    <location>
        <begin position="6"/>
        <end position="28"/>
    </location>
</feature>
<keyword evidence="1" id="KW-0812">Transmembrane</keyword>
<accession>A0ABQ1FBG2</accession>
<name>A0ABQ1FBG2_9BACL</name>
<feature type="transmembrane region" description="Helical" evidence="1">
    <location>
        <begin position="102"/>
        <end position="122"/>
    </location>
</feature>
<evidence type="ECO:0008006" key="4">
    <source>
        <dbReference type="Google" id="ProtNLM"/>
    </source>
</evidence>
<comment type="caution">
    <text evidence="2">The sequence shown here is derived from an EMBL/GenBank/DDBJ whole genome shotgun (WGS) entry which is preliminary data.</text>
</comment>
<keyword evidence="1" id="KW-1133">Transmembrane helix</keyword>